<keyword evidence="3" id="KW-1185">Reference proteome</keyword>
<reference evidence="2 3" key="1">
    <citation type="submission" date="2020-02" db="EMBL/GenBank/DDBJ databases">
        <title>Draft genome sequence of Haematococcus lacustris strain NIES-144.</title>
        <authorList>
            <person name="Morimoto D."/>
            <person name="Nakagawa S."/>
            <person name="Yoshida T."/>
            <person name="Sawayama S."/>
        </authorList>
    </citation>
    <scope>NUCLEOTIDE SEQUENCE [LARGE SCALE GENOMIC DNA]</scope>
    <source>
        <strain evidence="2 3">NIES-144</strain>
    </source>
</reference>
<organism evidence="2 3">
    <name type="scientific">Haematococcus lacustris</name>
    <name type="common">Green alga</name>
    <name type="synonym">Haematococcus pluvialis</name>
    <dbReference type="NCBI Taxonomy" id="44745"/>
    <lineage>
        <taxon>Eukaryota</taxon>
        <taxon>Viridiplantae</taxon>
        <taxon>Chlorophyta</taxon>
        <taxon>core chlorophytes</taxon>
        <taxon>Chlorophyceae</taxon>
        <taxon>CS clade</taxon>
        <taxon>Chlamydomonadales</taxon>
        <taxon>Haematococcaceae</taxon>
        <taxon>Haematococcus</taxon>
    </lineage>
</organism>
<feature type="non-terminal residue" evidence="2">
    <location>
        <position position="1"/>
    </location>
</feature>
<comment type="caution">
    <text evidence="2">The sequence shown here is derived from an EMBL/GenBank/DDBJ whole genome shotgun (WGS) entry which is preliminary data.</text>
</comment>
<accession>A0A6A0A636</accession>
<dbReference type="Proteomes" id="UP000485058">
    <property type="component" value="Unassembled WGS sequence"/>
</dbReference>
<dbReference type="AlphaFoldDB" id="A0A6A0A636"/>
<protein>
    <submittedName>
        <fullName evidence="2">Uncharacterized protein</fullName>
    </submittedName>
</protein>
<evidence type="ECO:0000313" key="2">
    <source>
        <dbReference type="EMBL" id="GFH27978.1"/>
    </source>
</evidence>
<feature type="non-terminal residue" evidence="2">
    <location>
        <position position="114"/>
    </location>
</feature>
<sequence>PAAQPAVHAVAAVAHQSAVLQVAGPQPAGGSTGHHAYAANHEGNGASAAQPAAQPAVHNAPCTTAAAASVARAAYTAAHATVAQGAPASGWTPVGQSPSRLIPKPSAFIAATCQ</sequence>
<dbReference type="EMBL" id="BLLF01003695">
    <property type="protein sequence ID" value="GFH27978.1"/>
    <property type="molecule type" value="Genomic_DNA"/>
</dbReference>
<feature type="region of interest" description="Disordered" evidence="1">
    <location>
        <begin position="24"/>
        <end position="52"/>
    </location>
</feature>
<evidence type="ECO:0000313" key="3">
    <source>
        <dbReference type="Proteomes" id="UP000485058"/>
    </source>
</evidence>
<gene>
    <name evidence="2" type="ORF">HaLaN_26382</name>
</gene>
<proteinExistence type="predicted"/>
<evidence type="ECO:0000256" key="1">
    <source>
        <dbReference type="SAM" id="MobiDB-lite"/>
    </source>
</evidence>
<name>A0A6A0A636_HAELA</name>